<gene>
    <name evidence="1" type="ORF">GCM10017586_03840</name>
</gene>
<dbReference type="AlphaFoldDB" id="A0A9W6HF40"/>
<organism evidence="1 2">
    <name type="scientific">Microbacterium imperiale</name>
    <dbReference type="NCBI Taxonomy" id="33884"/>
    <lineage>
        <taxon>Bacteria</taxon>
        <taxon>Bacillati</taxon>
        <taxon>Actinomycetota</taxon>
        <taxon>Actinomycetes</taxon>
        <taxon>Micrococcales</taxon>
        <taxon>Microbacteriaceae</taxon>
        <taxon>Microbacterium</taxon>
    </lineage>
</organism>
<dbReference type="InterPro" id="IPR021678">
    <property type="entry name" value="DUF3263"/>
</dbReference>
<name>A0A9W6HF40_9MICO</name>
<reference evidence="1" key="2">
    <citation type="submission" date="2023-01" db="EMBL/GenBank/DDBJ databases">
        <authorList>
            <person name="Sun Q."/>
            <person name="Evtushenko L."/>
        </authorList>
    </citation>
    <scope>NUCLEOTIDE SEQUENCE</scope>
    <source>
        <strain evidence="1">VKM Ac-1447</strain>
    </source>
</reference>
<evidence type="ECO:0000313" key="2">
    <source>
        <dbReference type="Proteomes" id="UP001142317"/>
    </source>
</evidence>
<sequence>MPTTAELLDFEAAHPTWTGEKDELCVSELGLRPARYYVLLHRAVETREALEHDPVTTHRVLDRIERRARERRLRAA</sequence>
<dbReference type="Proteomes" id="UP001142317">
    <property type="component" value="Unassembled WGS sequence"/>
</dbReference>
<dbReference type="RefSeq" id="WP_210005361.1">
    <property type="nucleotide sequence ID" value="NZ_BSEO01000001.1"/>
</dbReference>
<proteinExistence type="predicted"/>
<keyword evidence="2" id="KW-1185">Reference proteome</keyword>
<accession>A0A9W6HF40</accession>
<dbReference type="Pfam" id="PF11662">
    <property type="entry name" value="DUF3263"/>
    <property type="match status" value="1"/>
</dbReference>
<evidence type="ECO:0000313" key="1">
    <source>
        <dbReference type="EMBL" id="GLJ78702.1"/>
    </source>
</evidence>
<reference evidence="1" key="1">
    <citation type="journal article" date="2014" name="Int. J. Syst. Evol. Microbiol.">
        <title>Complete genome sequence of Corynebacterium casei LMG S-19264T (=DSM 44701T), isolated from a smear-ripened cheese.</title>
        <authorList>
            <consortium name="US DOE Joint Genome Institute (JGI-PGF)"/>
            <person name="Walter F."/>
            <person name="Albersmeier A."/>
            <person name="Kalinowski J."/>
            <person name="Ruckert C."/>
        </authorList>
    </citation>
    <scope>NUCLEOTIDE SEQUENCE</scope>
    <source>
        <strain evidence="1">VKM Ac-1447</strain>
    </source>
</reference>
<evidence type="ECO:0008006" key="3">
    <source>
        <dbReference type="Google" id="ProtNLM"/>
    </source>
</evidence>
<comment type="caution">
    <text evidence="1">The sequence shown here is derived from an EMBL/GenBank/DDBJ whole genome shotgun (WGS) entry which is preliminary data.</text>
</comment>
<dbReference type="EMBL" id="BSEO01000001">
    <property type="protein sequence ID" value="GLJ78702.1"/>
    <property type="molecule type" value="Genomic_DNA"/>
</dbReference>
<protein>
    <recommendedName>
        <fullName evidence="3">DUF3263 domain-containing protein</fullName>
    </recommendedName>
</protein>